<sequence>MRVSYAQLLAAADSMVAGVEGPLKLPPEHAASLLQLAMNCSDPGTATAAARRLPEQLEPELARKLLLTATTRQHTAVLMRSNYEARNSWRSTSGYVGLAEMLSDLPAAYDLSSKEFAQRMLAVVHQGDTVTVHSLSYFPDARGVPHQQLLKLLTTAVEEPRWVSRGATIELCEPLAAYDISEEEAAGLLLAALRQGKYRVLDALCNLPAAQRLSCGSVLQLLDASTKISNKKYVVLEGGRSAELARARKLGNGSLVLCLAGHPSCIIVLFRLLVKLEAVQLSVQQTAEALKVAALWSCEDAVTRLCALPAAGFLSSKQLRLRRL</sequence>
<accession>A0A383W5Q2</accession>
<protein>
    <submittedName>
        <fullName evidence="1">Uncharacterized protein</fullName>
    </submittedName>
</protein>
<evidence type="ECO:0000313" key="1">
    <source>
        <dbReference type="EMBL" id="SZX72469.1"/>
    </source>
</evidence>
<dbReference type="Proteomes" id="UP000256970">
    <property type="component" value="Unassembled WGS sequence"/>
</dbReference>
<dbReference type="AlphaFoldDB" id="A0A383W5Q2"/>
<dbReference type="EMBL" id="FNXT01001138">
    <property type="protein sequence ID" value="SZX72469.1"/>
    <property type="molecule type" value="Genomic_DNA"/>
</dbReference>
<reference evidence="1 2" key="1">
    <citation type="submission" date="2016-10" db="EMBL/GenBank/DDBJ databases">
        <authorList>
            <person name="Cai Z."/>
        </authorList>
    </citation>
    <scope>NUCLEOTIDE SEQUENCE [LARGE SCALE GENOMIC DNA]</scope>
</reference>
<keyword evidence="2" id="KW-1185">Reference proteome</keyword>
<proteinExistence type="predicted"/>
<organism evidence="1 2">
    <name type="scientific">Tetradesmus obliquus</name>
    <name type="common">Green alga</name>
    <name type="synonym">Acutodesmus obliquus</name>
    <dbReference type="NCBI Taxonomy" id="3088"/>
    <lineage>
        <taxon>Eukaryota</taxon>
        <taxon>Viridiplantae</taxon>
        <taxon>Chlorophyta</taxon>
        <taxon>core chlorophytes</taxon>
        <taxon>Chlorophyceae</taxon>
        <taxon>CS clade</taxon>
        <taxon>Sphaeropleales</taxon>
        <taxon>Scenedesmaceae</taxon>
        <taxon>Tetradesmus</taxon>
    </lineage>
</organism>
<gene>
    <name evidence="1" type="ORF">BQ4739_LOCUS12644</name>
</gene>
<evidence type="ECO:0000313" key="2">
    <source>
        <dbReference type="Proteomes" id="UP000256970"/>
    </source>
</evidence>
<name>A0A383W5Q2_TETOB</name>